<dbReference type="Pfam" id="PF25872">
    <property type="entry name" value="HTH_77"/>
    <property type="match status" value="1"/>
</dbReference>
<dbReference type="Gene3D" id="1.25.40.10">
    <property type="entry name" value="Tetratricopeptide repeat domain"/>
    <property type="match status" value="2"/>
</dbReference>
<dbReference type="Pfam" id="PF00486">
    <property type="entry name" value="Trans_reg_C"/>
    <property type="match status" value="1"/>
</dbReference>
<evidence type="ECO:0000256" key="2">
    <source>
        <dbReference type="ARBA" id="ARBA00023125"/>
    </source>
</evidence>
<feature type="DNA-binding region" description="OmpR/PhoB-type" evidence="3">
    <location>
        <begin position="1"/>
        <end position="91"/>
    </location>
</feature>
<dbReference type="InterPro" id="IPR005158">
    <property type="entry name" value="BTAD"/>
</dbReference>
<dbReference type="GO" id="GO:0003677">
    <property type="term" value="F:DNA binding"/>
    <property type="evidence" value="ECO:0007669"/>
    <property type="project" value="UniProtKB-UniRule"/>
</dbReference>
<accession>A0A8J3RKD3</accession>
<evidence type="ECO:0000259" key="5">
    <source>
        <dbReference type="PROSITE" id="PS51755"/>
    </source>
</evidence>
<dbReference type="InterPro" id="IPR058852">
    <property type="entry name" value="HTH_77"/>
</dbReference>
<dbReference type="PRINTS" id="PR00364">
    <property type="entry name" value="DISEASERSIST"/>
</dbReference>
<proteinExistence type="inferred from homology"/>
<dbReference type="SUPFAM" id="SSF48452">
    <property type="entry name" value="TPR-like"/>
    <property type="match status" value="2"/>
</dbReference>
<dbReference type="SMART" id="SM01043">
    <property type="entry name" value="BTAD"/>
    <property type="match status" value="1"/>
</dbReference>
<dbReference type="Proteomes" id="UP000616724">
    <property type="component" value="Unassembled WGS sequence"/>
</dbReference>
<evidence type="ECO:0000313" key="7">
    <source>
        <dbReference type="Proteomes" id="UP000616724"/>
    </source>
</evidence>
<feature type="compositionally biased region" description="Low complexity" evidence="4">
    <location>
        <begin position="284"/>
        <end position="308"/>
    </location>
</feature>
<dbReference type="PANTHER" id="PTHR47691">
    <property type="entry name" value="REGULATOR-RELATED"/>
    <property type="match status" value="1"/>
</dbReference>
<dbReference type="PROSITE" id="PS51755">
    <property type="entry name" value="OMPR_PHOB"/>
    <property type="match status" value="1"/>
</dbReference>
<evidence type="ECO:0000256" key="4">
    <source>
        <dbReference type="SAM" id="MobiDB-lite"/>
    </source>
</evidence>
<evidence type="ECO:0000256" key="1">
    <source>
        <dbReference type="ARBA" id="ARBA00005820"/>
    </source>
</evidence>
<keyword evidence="2 3" id="KW-0238">DNA-binding</keyword>
<dbReference type="PANTHER" id="PTHR47691:SF3">
    <property type="entry name" value="HTH-TYPE TRANSCRIPTIONAL REGULATOR RV0890C-RELATED"/>
    <property type="match status" value="1"/>
</dbReference>
<evidence type="ECO:0000313" key="6">
    <source>
        <dbReference type="EMBL" id="GIH76568.1"/>
    </source>
</evidence>
<dbReference type="SMART" id="SM00862">
    <property type="entry name" value="Trans_reg_C"/>
    <property type="match status" value="1"/>
</dbReference>
<dbReference type="InterPro" id="IPR011990">
    <property type="entry name" value="TPR-like_helical_dom_sf"/>
</dbReference>
<dbReference type="InterPro" id="IPR016032">
    <property type="entry name" value="Sig_transdc_resp-reg_C-effctor"/>
</dbReference>
<dbReference type="SUPFAM" id="SSF46894">
    <property type="entry name" value="C-terminal effector domain of the bipartite response regulators"/>
    <property type="match status" value="1"/>
</dbReference>
<dbReference type="Gene3D" id="1.10.10.10">
    <property type="entry name" value="Winged helix-like DNA-binding domain superfamily/Winged helix DNA-binding domain"/>
    <property type="match status" value="1"/>
</dbReference>
<name>A0A8J3RKD3_9ACTN</name>
<feature type="region of interest" description="Disordered" evidence="4">
    <location>
        <begin position="247"/>
        <end position="320"/>
    </location>
</feature>
<dbReference type="InterPro" id="IPR036388">
    <property type="entry name" value="WH-like_DNA-bd_sf"/>
</dbReference>
<reference evidence="6 7" key="1">
    <citation type="submission" date="2021-01" db="EMBL/GenBank/DDBJ databases">
        <title>Whole genome shotgun sequence of Planobispora longispora NBRC 13918.</title>
        <authorList>
            <person name="Komaki H."/>
            <person name="Tamura T."/>
        </authorList>
    </citation>
    <scope>NUCLEOTIDE SEQUENCE [LARGE SCALE GENOMIC DNA]</scope>
    <source>
        <strain evidence="6 7">NBRC 13918</strain>
    </source>
</reference>
<dbReference type="GO" id="GO:0000160">
    <property type="term" value="P:phosphorelay signal transduction system"/>
    <property type="evidence" value="ECO:0007669"/>
    <property type="project" value="InterPro"/>
</dbReference>
<dbReference type="SUPFAM" id="SSF52540">
    <property type="entry name" value="P-loop containing nucleoside triphosphate hydrolases"/>
    <property type="match status" value="1"/>
</dbReference>
<evidence type="ECO:0000256" key="3">
    <source>
        <dbReference type="PROSITE-ProRule" id="PRU01091"/>
    </source>
</evidence>
<protein>
    <recommendedName>
        <fullName evidence="5">OmpR/PhoB-type domain-containing protein</fullName>
    </recommendedName>
</protein>
<dbReference type="RefSeq" id="WP_203891162.1">
    <property type="nucleotide sequence ID" value="NZ_BOOH01000021.1"/>
</dbReference>
<dbReference type="CDD" id="cd15831">
    <property type="entry name" value="BTAD"/>
    <property type="match status" value="1"/>
</dbReference>
<keyword evidence="7" id="KW-1185">Reference proteome</keyword>
<feature type="compositionally biased region" description="Pro residues" evidence="4">
    <location>
        <begin position="254"/>
        <end position="283"/>
    </location>
</feature>
<dbReference type="EMBL" id="BOOH01000021">
    <property type="protein sequence ID" value="GIH76568.1"/>
    <property type="molecule type" value="Genomic_DNA"/>
</dbReference>
<dbReference type="Pfam" id="PF03704">
    <property type="entry name" value="BTAD"/>
    <property type="match status" value="1"/>
</dbReference>
<feature type="domain" description="OmpR/PhoB-type" evidence="5">
    <location>
        <begin position="1"/>
        <end position="91"/>
    </location>
</feature>
<gene>
    <name evidence="6" type="ORF">Plo01_29970</name>
</gene>
<comment type="similarity">
    <text evidence="1">Belongs to the AfsR/DnrI/RedD regulatory family.</text>
</comment>
<dbReference type="InterPro" id="IPR027417">
    <property type="entry name" value="P-loop_NTPase"/>
</dbReference>
<comment type="caution">
    <text evidence="6">The sequence shown here is derived from an EMBL/GenBank/DDBJ whole genome shotgun (WGS) entry which is preliminary data.</text>
</comment>
<dbReference type="InterPro" id="IPR001867">
    <property type="entry name" value="OmpR/PhoB-type_DNA-bd"/>
</dbReference>
<organism evidence="6 7">
    <name type="scientific">Planobispora longispora</name>
    <dbReference type="NCBI Taxonomy" id="28887"/>
    <lineage>
        <taxon>Bacteria</taxon>
        <taxon>Bacillati</taxon>
        <taxon>Actinomycetota</taxon>
        <taxon>Actinomycetes</taxon>
        <taxon>Streptosporangiales</taxon>
        <taxon>Streptosporangiaceae</taxon>
        <taxon>Planobispora</taxon>
    </lineage>
</organism>
<dbReference type="Gene3D" id="3.40.50.300">
    <property type="entry name" value="P-loop containing nucleotide triphosphate hydrolases"/>
    <property type="match status" value="1"/>
</dbReference>
<dbReference type="GO" id="GO:0006355">
    <property type="term" value="P:regulation of DNA-templated transcription"/>
    <property type="evidence" value="ECO:0007669"/>
    <property type="project" value="InterPro"/>
</dbReference>
<dbReference type="AlphaFoldDB" id="A0A8J3RKD3"/>
<sequence length="1173" mass="124438">MSFAVLGPLEVRSCGEKVEIAGQRLRALLGLLLLDAGRPVPIDRLVAGVWGDRPPVAVANALQALVSRLRAALGERRGLVEVRADGYRLAVEPDRVDAHRFARLTAEGRAALAAGLPAEAAGALRAALALWRGPALADLAGNEVVAASLARLDTLRLTALEERIETDLLLGREAEAAAELPALIAAHPLRERLRGQLMRALYGSGRHVEALAAFEEARETFARELGADPSPALSELHLAMLRRERLGNETRPASPAPASPAPASPAPIPASPAPIPASAPPPSSDAAPVSVPVSTPASASAPSQVTPPTRTVLPMPDARPGNLRARLTSFVGREHDMARVTDLLAGHRLVTLLGPGGAGKTRLAVESAEAVTGLMPDGVWLVELAPVAEPSEVAQAVSAALGLRDGSPKAPPGVIPVPAARDPLSRLVSALAGKRLLIIMDNCEHVVGAAAELTDRVLAGCPGVRILATSREPLGITGELTWPVPPLELPPPGGDPGEALGYPAARLFAERAAAVRPGYRPESEAEAVVRVCRELDGMPLAIELAAARLRSLTAGQIAARLDDRFRLLTGGSRTALPRHQTLRAVVEWSWDLLDGQERRLAGRLSVFAGGVTLDAAERICSGEGLDRADVLDVLARLVDKSLLAVSDHEAAPRYRMLESIRAYAAERLAESGDRERVRLAHALFFTELAEATDPGLRDRRQAASIAEMSREHDNLSAALRWTVEAGRLDLALRLVGALGWYWWLRGHRLEGTQRAGEVLDLVNARSVSTDLVGADPVDTASMSTDLVGAGLAGEVDPASLALVRAAYGINALGTGIELDRARSELTEALRLAREEIESPWHPLVALTGPVVALFQGLPPDDGRHLREMSSHPDPWVLALARLFRGYEQLSAGRVDESEQELQTSLSGFRKLGERWGIGNALAALSEVNFLRGEADGGLARVREAIAVLEEAGAAEEVAYLRSRLAFGLNLQGEQVAARELLDELIQGTRRTGDRVSLVALHLYRGDFAREAGDVAEAKRHYAEALRVVDAEESMPGQIRAVLNASLSLLAGQEGDLTRARRLLDAALEQVAGPSDASLLGLLLIGGAGLRLSADDPAGAAELLGGAAVVRGVDVVVDFDHVRITERTRAALGEEEFSRCYGHGRALSRDELVSRAGRDLLLDLRRDGASPEGL</sequence>